<evidence type="ECO:0000313" key="1">
    <source>
        <dbReference type="EMBL" id="KAA0979446.1"/>
    </source>
</evidence>
<name>A0A5B0EL24_9MICC</name>
<protein>
    <submittedName>
        <fullName evidence="1">Uncharacterized protein</fullName>
    </submittedName>
</protein>
<dbReference type="OrthoDB" id="3389921at2"/>
<gene>
    <name evidence="1" type="ORF">FQ154_03225</name>
</gene>
<evidence type="ECO:0000313" key="2">
    <source>
        <dbReference type="Proteomes" id="UP000323856"/>
    </source>
</evidence>
<proteinExistence type="predicted"/>
<dbReference type="RefSeq" id="WP_007269259.1">
    <property type="nucleotide sequence ID" value="NZ_JBITUG010000010.1"/>
</dbReference>
<dbReference type="AlphaFoldDB" id="A0A5B0EL24"/>
<comment type="caution">
    <text evidence="1">The sequence shown here is derived from an EMBL/GenBank/DDBJ whole genome shotgun (WGS) entry which is preliminary data.</text>
</comment>
<dbReference type="EMBL" id="VOBL01000002">
    <property type="protein sequence ID" value="KAA0979446.1"/>
    <property type="molecule type" value="Genomic_DNA"/>
</dbReference>
<organism evidence="1 2">
    <name type="scientific">Paeniglutamicibacter gangotriensis</name>
    <dbReference type="NCBI Taxonomy" id="254787"/>
    <lineage>
        <taxon>Bacteria</taxon>
        <taxon>Bacillati</taxon>
        <taxon>Actinomycetota</taxon>
        <taxon>Actinomycetes</taxon>
        <taxon>Micrococcales</taxon>
        <taxon>Micrococcaceae</taxon>
        <taxon>Paeniglutamicibacter</taxon>
    </lineage>
</organism>
<dbReference type="Proteomes" id="UP000323856">
    <property type="component" value="Unassembled WGS sequence"/>
</dbReference>
<reference evidence="1 2" key="1">
    <citation type="submission" date="2019-07" db="EMBL/GenBank/DDBJ databases">
        <title>Analysis of the biochemical properties, biological activity and biotechnological potential of siderophores and biosurfactants produced by Antarctic psychrotolerant bacteria.</title>
        <authorList>
            <person name="Styczynski M."/>
            <person name="Krucon T."/>
            <person name="Decewicz P."/>
            <person name="Dziewit L."/>
        </authorList>
    </citation>
    <scope>NUCLEOTIDE SEQUENCE [LARGE SCALE GENOMIC DNA]</scope>
    <source>
        <strain evidence="1 2">ANT_H27</strain>
    </source>
</reference>
<dbReference type="InterPro" id="IPR046039">
    <property type="entry name" value="DUF5997"/>
</dbReference>
<accession>A0A5B0EL24</accession>
<dbReference type="Pfam" id="PF19460">
    <property type="entry name" value="DUF5997"/>
    <property type="match status" value="1"/>
</dbReference>
<sequence length="128" mass="13805">MSEKTPQNMKPATAAKKLGIYLPAAPAEFQEGSVTRAQFDELLANPPQWLQDLRANGPHPRPVVAHKLNVSISGLARAEITEALTTAQIEALLADRPAWLQEERASLAAVRAEDQRVSEAAAAKGDRS</sequence>